<feature type="domain" description="Bacterial Ig-like" evidence="2">
    <location>
        <begin position="187"/>
        <end position="290"/>
    </location>
</feature>
<accession>A0A329LZH2</accession>
<organism evidence="3 4">
    <name type="scientific">Paenibacillus contaminans</name>
    <dbReference type="NCBI Taxonomy" id="450362"/>
    <lineage>
        <taxon>Bacteria</taxon>
        <taxon>Bacillati</taxon>
        <taxon>Bacillota</taxon>
        <taxon>Bacilli</taxon>
        <taxon>Bacillales</taxon>
        <taxon>Paenibacillaceae</taxon>
        <taxon>Paenibacillus</taxon>
    </lineage>
</organism>
<gene>
    <name evidence="3" type="ORF">DQG23_34345</name>
</gene>
<evidence type="ECO:0000313" key="3">
    <source>
        <dbReference type="EMBL" id="RAV12662.1"/>
    </source>
</evidence>
<sequence length="292" mass="31986">MRRFLTIVLLGVALAGCGSKSNPKPPEAVPSPVADTTVGQLTDTVGDPDTVQKSAMLSRDMALAAAEDYGPRTGKWFEGENGFSLIMSISAGEQQAGGEAGVGIGKVPEGRSVRFQITSRDPNGKRKELLKEYAADITNAVNGRLDFSYKMPEQPNVNYLLSVEMLSPENAVEDTLISPLFVPAHELNARLEVEQPAAGSEQTKLKLYNAGPTELFFGYGYAIFRKEQDGWMPIPDNRAVPAIGIHVKPGESFEENVEFQRKLEPGQYRLVKQFDGYMTDLKARLAADFEIR</sequence>
<dbReference type="EMBL" id="QMFB01000032">
    <property type="protein sequence ID" value="RAV12662.1"/>
    <property type="molecule type" value="Genomic_DNA"/>
</dbReference>
<comment type="caution">
    <text evidence="3">The sequence shown here is derived from an EMBL/GenBank/DDBJ whole genome shotgun (WGS) entry which is preliminary data.</text>
</comment>
<evidence type="ECO:0000313" key="4">
    <source>
        <dbReference type="Proteomes" id="UP000250369"/>
    </source>
</evidence>
<evidence type="ECO:0000259" key="2">
    <source>
        <dbReference type="Pfam" id="PF20251"/>
    </source>
</evidence>
<dbReference type="OrthoDB" id="2562240at2"/>
<feature type="region of interest" description="Disordered" evidence="1">
    <location>
        <begin position="19"/>
        <end position="50"/>
    </location>
</feature>
<dbReference type="Proteomes" id="UP000250369">
    <property type="component" value="Unassembled WGS sequence"/>
</dbReference>
<protein>
    <recommendedName>
        <fullName evidence="2">Bacterial Ig-like domain-containing protein</fullName>
    </recommendedName>
</protein>
<dbReference type="InterPro" id="IPR046878">
    <property type="entry name" value="Big_14"/>
</dbReference>
<proteinExistence type="predicted"/>
<dbReference type="RefSeq" id="WP_113035552.1">
    <property type="nucleotide sequence ID" value="NZ_QMFB01000032.1"/>
</dbReference>
<reference evidence="3 4" key="1">
    <citation type="journal article" date="2009" name="Int. J. Syst. Evol. Microbiol.">
        <title>Paenibacillus contaminans sp. nov., isolated from a contaminated laboratory plate.</title>
        <authorList>
            <person name="Chou J.H."/>
            <person name="Lee J.H."/>
            <person name="Lin M.C."/>
            <person name="Chang P.S."/>
            <person name="Arun A.B."/>
            <person name="Young C.C."/>
            <person name="Chen W.M."/>
        </authorList>
    </citation>
    <scope>NUCLEOTIDE SEQUENCE [LARGE SCALE GENOMIC DNA]</scope>
    <source>
        <strain evidence="3 4">CKOBP-6</strain>
    </source>
</reference>
<dbReference type="AlphaFoldDB" id="A0A329LZH2"/>
<name>A0A329LZH2_9BACL</name>
<dbReference type="PROSITE" id="PS51257">
    <property type="entry name" value="PROKAR_LIPOPROTEIN"/>
    <property type="match status" value="1"/>
</dbReference>
<keyword evidence="4" id="KW-1185">Reference proteome</keyword>
<dbReference type="Pfam" id="PF20251">
    <property type="entry name" value="Big_14"/>
    <property type="match status" value="1"/>
</dbReference>
<evidence type="ECO:0000256" key="1">
    <source>
        <dbReference type="SAM" id="MobiDB-lite"/>
    </source>
</evidence>